<name>A0A8S5N5S2_9CAUD</name>
<reference evidence="1" key="1">
    <citation type="journal article" date="2021" name="Proc. Natl. Acad. Sci. U.S.A.">
        <title>A Catalog of Tens of Thousands of Viruses from Human Metagenomes Reveals Hidden Associations with Chronic Diseases.</title>
        <authorList>
            <person name="Tisza M.J."/>
            <person name="Buck C.B."/>
        </authorList>
    </citation>
    <scope>NUCLEOTIDE SEQUENCE</scope>
    <source>
        <strain evidence="1">CtnFo11</strain>
    </source>
</reference>
<proteinExistence type="predicted"/>
<dbReference type="EMBL" id="BK015066">
    <property type="protein sequence ID" value="DAD89634.1"/>
    <property type="molecule type" value="Genomic_DNA"/>
</dbReference>
<organism evidence="1">
    <name type="scientific">Siphoviridae sp. ctnFo11</name>
    <dbReference type="NCBI Taxonomy" id="2826454"/>
    <lineage>
        <taxon>Viruses</taxon>
        <taxon>Duplodnaviria</taxon>
        <taxon>Heunggongvirae</taxon>
        <taxon>Uroviricota</taxon>
        <taxon>Caudoviricetes</taxon>
    </lineage>
</organism>
<evidence type="ECO:0000313" key="1">
    <source>
        <dbReference type="EMBL" id="DAD89634.1"/>
    </source>
</evidence>
<protein>
    <submittedName>
        <fullName evidence="1">Uncharacterized protein</fullName>
    </submittedName>
</protein>
<accession>A0A8S5N5S2</accession>
<sequence>MNLKLMLPFRLFDHMTEQQDKNIVSSNVYGTNYKLIIIVFRMEIKEGDNYG</sequence>